<dbReference type="RefSeq" id="WP_154554971.1">
    <property type="nucleotide sequence ID" value="NZ_JAQXUZ010000026.1"/>
</dbReference>
<accession>A0A6N7XJM4</accession>
<proteinExistence type="predicted"/>
<evidence type="ECO:0000313" key="3">
    <source>
        <dbReference type="EMBL" id="MST71408.1"/>
    </source>
</evidence>
<protein>
    <recommendedName>
        <fullName evidence="5">DUF308 domain-containing protein</fullName>
    </recommendedName>
</protein>
<keyword evidence="2" id="KW-0472">Membrane</keyword>
<keyword evidence="2" id="KW-1133">Transmembrane helix</keyword>
<keyword evidence="2" id="KW-0812">Transmembrane</keyword>
<feature type="transmembrane region" description="Helical" evidence="2">
    <location>
        <begin position="33"/>
        <end position="51"/>
    </location>
</feature>
<sequence>MRSLMMLVSLLVVGVGTFCIANASVPFVGVAFIVGMAILLMGICELVVNRVTNMSSYESKKEVNVEGFTSVILGCVFLSGQVTEDVAITAVFALWMTLEGLKAVSSVNFNFRTQSPLDRFTEALGIVMTLFGVYMFYNMMLLDFKILTLVGTALFLLGMCRFRIALSIEYRTPDMLTGNKERLADAKRDEKRAMQKAKEGIRETKEARERITKAKKAIEKEESMMRLAERRRSKDPEKK</sequence>
<feature type="region of interest" description="Disordered" evidence="1">
    <location>
        <begin position="219"/>
        <end position="239"/>
    </location>
</feature>
<evidence type="ECO:0000256" key="2">
    <source>
        <dbReference type="SAM" id="Phobius"/>
    </source>
</evidence>
<evidence type="ECO:0000256" key="1">
    <source>
        <dbReference type="SAM" id="MobiDB-lite"/>
    </source>
</evidence>
<feature type="transmembrane region" description="Helical" evidence="2">
    <location>
        <begin position="123"/>
        <end position="140"/>
    </location>
</feature>
<dbReference type="EMBL" id="VUNA01000024">
    <property type="protein sequence ID" value="MST71408.1"/>
    <property type="molecule type" value="Genomic_DNA"/>
</dbReference>
<name>A0A6N7XJM4_9FIRM</name>
<feature type="transmembrane region" description="Helical" evidence="2">
    <location>
        <begin position="146"/>
        <end position="166"/>
    </location>
</feature>
<evidence type="ECO:0000313" key="4">
    <source>
        <dbReference type="Proteomes" id="UP000469424"/>
    </source>
</evidence>
<gene>
    <name evidence="3" type="ORF">FYJ65_08840</name>
</gene>
<comment type="caution">
    <text evidence="3">The sequence shown here is derived from an EMBL/GenBank/DDBJ whole genome shotgun (WGS) entry which is preliminary data.</text>
</comment>
<dbReference type="AlphaFoldDB" id="A0A6N7XJM4"/>
<evidence type="ECO:0008006" key="5">
    <source>
        <dbReference type="Google" id="ProtNLM"/>
    </source>
</evidence>
<dbReference type="Proteomes" id="UP000469424">
    <property type="component" value="Unassembled WGS sequence"/>
</dbReference>
<organism evidence="3 4">
    <name type="scientific">Mogibacterium kristiansenii</name>
    <dbReference type="NCBI Taxonomy" id="2606708"/>
    <lineage>
        <taxon>Bacteria</taxon>
        <taxon>Bacillati</taxon>
        <taxon>Bacillota</taxon>
        <taxon>Clostridia</taxon>
        <taxon>Peptostreptococcales</taxon>
        <taxon>Anaerovoracaceae</taxon>
        <taxon>Mogibacterium</taxon>
    </lineage>
</organism>
<reference evidence="3 4" key="1">
    <citation type="submission" date="2019-08" db="EMBL/GenBank/DDBJ databases">
        <title>In-depth cultivation of the pig gut microbiome towards novel bacterial diversity and tailored functional studies.</title>
        <authorList>
            <person name="Wylensek D."/>
            <person name="Hitch T.C.A."/>
            <person name="Clavel T."/>
        </authorList>
    </citation>
    <scope>NUCLEOTIDE SEQUENCE [LARGE SCALE GENOMIC DNA]</scope>
    <source>
        <strain evidence="3 4">WCA-MUC-591-APC-4B</strain>
    </source>
</reference>
<keyword evidence="4" id="KW-1185">Reference proteome</keyword>